<keyword evidence="12 14" id="KW-0456">Lyase</keyword>
<reference evidence="15 16" key="1">
    <citation type="submission" date="2018-08" db="EMBL/GenBank/DDBJ databases">
        <title>Draft genome of the lignicolous fungus Coniochaeta pulveracea.</title>
        <authorList>
            <person name="Borstlap C.J."/>
            <person name="De Witt R.N."/>
            <person name="Botha A."/>
            <person name="Volschenk H."/>
        </authorList>
    </citation>
    <scope>NUCLEOTIDE SEQUENCE [LARGE SCALE GENOMIC DNA]</scope>
    <source>
        <strain evidence="15 16">CAB683</strain>
    </source>
</reference>
<gene>
    <name evidence="15" type="ORF">DL546_007097</name>
</gene>
<dbReference type="PANTHER" id="PTHR11035">
    <property type="entry name" value="VERY-LONG-CHAIN (3R)-3-HYDROXYACYL-COA DEHYDRATASE"/>
    <property type="match status" value="1"/>
</dbReference>
<evidence type="ECO:0000256" key="4">
    <source>
        <dbReference type="ARBA" id="ARBA00013122"/>
    </source>
</evidence>
<feature type="transmembrane region" description="Helical" evidence="14">
    <location>
        <begin position="170"/>
        <end position="190"/>
    </location>
</feature>
<dbReference type="PANTHER" id="PTHR11035:SF3">
    <property type="entry name" value="VERY-LONG-CHAIN (3R)-3-HYDROXYACYL-COA DEHYDRATASE"/>
    <property type="match status" value="1"/>
</dbReference>
<dbReference type="GO" id="GO:0042761">
    <property type="term" value="P:very long-chain fatty acid biosynthetic process"/>
    <property type="evidence" value="ECO:0007669"/>
    <property type="project" value="TreeGrafter"/>
</dbReference>
<organism evidence="15 16">
    <name type="scientific">Coniochaeta pulveracea</name>
    <dbReference type="NCBI Taxonomy" id="177199"/>
    <lineage>
        <taxon>Eukaryota</taxon>
        <taxon>Fungi</taxon>
        <taxon>Dikarya</taxon>
        <taxon>Ascomycota</taxon>
        <taxon>Pezizomycotina</taxon>
        <taxon>Sordariomycetes</taxon>
        <taxon>Sordariomycetidae</taxon>
        <taxon>Coniochaetales</taxon>
        <taxon>Coniochaetaceae</taxon>
        <taxon>Coniochaeta</taxon>
    </lineage>
</organism>
<keyword evidence="7 14" id="KW-0276">Fatty acid metabolism</keyword>
<evidence type="ECO:0000256" key="14">
    <source>
        <dbReference type="RuleBase" id="RU363109"/>
    </source>
</evidence>
<keyword evidence="16" id="KW-1185">Reference proteome</keyword>
<evidence type="ECO:0000256" key="13">
    <source>
        <dbReference type="ARBA" id="ARBA00036671"/>
    </source>
</evidence>
<evidence type="ECO:0000256" key="10">
    <source>
        <dbReference type="ARBA" id="ARBA00023136"/>
    </source>
</evidence>
<evidence type="ECO:0000256" key="7">
    <source>
        <dbReference type="ARBA" id="ARBA00022832"/>
    </source>
</evidence>
<dbReference type="STRING" id="177199.A0A420YBD1"/>
<keyword evidence="9 14" id="KW-0443">Lipid metabolism</keyword>
<dbReference type="UniPathway" id="UPA00094"/>
<evidence type="ECO:0000256" key="1">
    <source>
        <dbReference type="ARBA" id="ARBA00004141"/>
    </source>
</evidence>
<evidence type="ECO:0000313" key="15">
    <source>
        <dbReference type="EMBL" id="RKU45182.1"/>
    </source>
</evidence>
<feature type="transmembrane region" description="Helical" evidence="14">
    <location>
        <begin position="131"/>
        <end position="150"/>
    </location>
</feature>
<proteinExistence type="inferred from homology"/>
<dbReference type="EC" id="4.2.1.134" evidence="4 14"/>
<dbReference type="GO" id="GO:0102158">
    <property type="term" value="F:very-long-chain (3R)-3-hydroxyacyl-CoA dehydratase activity"/>
    <property type="evidence" value="ECO:0007669"/>
    <property type="project" value="UniProtKB-EC"/>
</dbReference>
<dbReference type="Pfam" id="PF04387">
    <property type="entry name" value="PTPLA"/>
    <property type="match status" value="1"/>
</dbReference>
<dbReference type="GO" id="GO:0030148">
    <property type="term" value="P:sphingolipid biosynthetic process"/>
    <property type="evidence" value="ECO:0007669"/>
    <property type="project" value="TreeGrafter"/>
</dbReference>
<dbReference type="GO" id="GO:0030497">
    <property type="term" value="P:fatty acid elongation"/>
    <property type="evidence" value="ECO:0007669"/>
    <property type="project" value="TreeGrafter"/>
</dbReference>
<evidence type="ECO:0000256" key="9">
    <source>
        <dbReference type="ARBA" id="ARBA00023098"/>
    </source>
</evidence>
<evidence type="ECO:0000256" key="2">
    <source>
        <dbReference type="ARBA" id="ARBA00005194"/>
    </source>
</evidence>
<feature type="transmembrane region" description="Helical" evidence="14">
    <location>
        <begin position="100"/>
        <end position="119"/>
    </location>
</feature>
<evidence type="ECO:0000256" key="3">
    <source>
        <dbReference type="ARBA" id="ARBA00007811"/>
    </source>
</evidence>
<keyword evidence="6 14" id="KW-0812">Transmembrane</keyword>
<dbReference type="AlphaFoldDB" id="A0A420YBD1"/>
<comment type="subcellular location">
    <subcellularLocation>
        <location evidence="14">Endoplasmic reticulum membrane</location>
        <topology evidence="14">Multi-pass membrane protein</topology>
    </subcellularLocation>
    <subcellularLocation>
        <location evidence="1">Membrane</location>
        <topology evidence="1">Multi-pass membrane protein</topology>
    </subcellularLocation>
</comment>
<evidence type="ECO:0000256" key="8">
    <source>
        <dbReference type="ARBA" id="ARBA00022989"/>
    </source>
</evidence>
<evidence type="ECO:0000256" key="12">
    <source>
        <dbReference type="ARBA" id="ARBA00023239"/>
    </source>
</evidence>
<keyword evidence="8 14" id="KW-1133">Transmembrane helix</keyword>
<evidence type="ECO:0000313" key="16">
    <source>
        <dbReference type="Proteomes" id="UP000275385"/>
    </source>
</evidence>
<dbReference type="OrthoDB" id="46988at2759"/>
<evidence type="ECO:0000256" key="6">
    <source>
        <dbReference type="ARBA" id="ARBA00022692"/>
    </source>
</evidence>
<comment type="similarity">
    <text evidence="3 14">Belongs to the very long-chain fatty acids dehydratase HACD family.</text>
</comment>
<keyword evidence="11 14" id="KW-0275">Fatty acid biosynthesis</keyword>
<comment type="caution">
    <text evidence="15">The sequence shown here is derived from an EMBL/GenBank/DDBJ whole genome shotgun (WGS) entry which is preliminary data.</text>
</comment>
<sequence>MASYLRKTYLIAYNAASAVAWATVLGRVVSVLYLKGNPGLVPVSVDTFVRNTQTFAVLEILHSLLGIVPSPLFTTVMQVASRLVLMWGVTYPFPEVTVSPWYSSMLIAWSLTEVIRYTYFAIKEAGMPIPYWLHWLRYSAFSVLYPVGISSELAEMYLSWNGPSAHRANWYPWAIAAVASTYIYGAPTLYSYMVKQRKKQLGGAAKVKKAQ</sequence>
<comment type="pathway">
    <text evidence="2 14">Lipid metabolism; fatty acid biosynthesis.</text>
</comment>
<comment type="catalytic activity">
    <reaction evidence="13 14">
        <text>a very-long-chain (3R)-3-hydroxyacyl-CoA = a very-long-chain (2E)-enoyl-CoA + H2O</text>
        <dbReference type="Rhea" id="RHEA:45812"/>
        <dbReference type="ChEBI" id="CHEBI:15377"/>
        <dbReference type="ChEBI" id="CHEBI:83728"/>
        <dbReference type="ChEBI" id="CHEBI:85440"/>
        <dbReference type="EC" id="4.2.1.134"/>
    </reaction>
</comment>
<dbReference type="InterPro" id="IPR007482">
    <property type="entry name" value="Tyr_Pase-like_PTPLA"/>
</dbReference>
<keyword evidence="5 14" id="KW-0444">Lipid biosynthesis</keyword>
<keyword evidence="14" id="KW-0256">Endoplasmic reticulum</keyword>
<evidence type="ECO:0000256" key="11">
    <source>
        <dbReference type="ARBA" id="ARBA00023160"/>
    </source>
</evidence>
<keyword evidence="10 14" id="KW-0472">Membrane</keyword>
<name>A0A420YBD1_9PEZI</name>
<protein>
    <recommendedName>
        <fullName evidence="4 14">Very-long-chain (3R)-3-hydroxyacyl-CoA dehydratase</fullName>
        <ecNumber evidence="4 14">4.2.1.134</ecNumber>
    </recommendedName>
</protein>
<dbReference type="EMBL" id="QVQW01000023">
    <property type="protein sequence ID" value="RKU45182.1"/>
    <property type="molecule type" value="Genomic_DNA"/>
</dbReference>
<dbReference type="Proteomes" id="UP000275385">
    <property type="component" value="Unassembled WGS sequence"/>
</dbReference>
<comment type="caution">
    <text evidence="14">Lacks conserved residue(s) required for the propagation of feature annotation.</text>
</comment>
<accession>A0A420YBD1</accession>
<feature type="transmembrane region" description="Helical" evidence="14">
    <location>
        <begin position="12"/>
        <end position="34"/>
    </location>
</feature>
<dbReference type="GO" id="GO:0005789">
    <property type="term" value="C:endoplasmic reticulum membrane"/>
    <property type="evidence" value="ECO:0007669"/>
    <property type="project" value="UniProtKB-SubCell"/>
</dbReference>
<evidence type="ECO:0000256" key="5">
    <source>
        <dbReference type="ARBA" id="ARBA00022516"/>
    </source>
</evidence>
<comment type="function">
    <text evidence="14">Catalyzes the third of the four reactions of the long-chain fatty acids elongation cycle. This endoplasmic reticulum-bound enzymatic process, allows the addition of two carbons to the chain of long- and very long-chain fatty acids/VLCFAs per cycle. This enzyme catalyzes the dehydration of the 3-hydroxyacyl-CoA intermediate into trans-2,3-enoyl-CoA, within each cycle of fatty acid elongation. Thereby, it participates to the production of VLCFAs of different chain lengths that are involved in multiple biological processes as precursors of membrane lipids and lipid mediators.</text>
</comment>